<dbReference type="Gene3D" id="3.30.420.10">
    <property type="entry name" value="Ribonuclease H-like superfamily/Ribonuclease H"/>
    <property type="match status" value="1"/>
</dbReference>
<dbReference type="PANTHER" id="PTHR46387:SF2">
    <property type="entry name" value="RIBONUCLEASE HI"/>
    <property type="match status" value="1"/>
</dbReference>
<dbReference type="InterPro" id="IPR002156">
    <property type="entry name" value="RNaseH_domain"/>
</dbReference>
<dbReference type="Proteomes" id="UP000177006">
    <property type="component" value="Unassembled WGS sequence"/>
</dbReference>
<dbReference type="Pfam" id="PF00075">
    <property type="entry name" value="RNase_H"/>
    <property type="match status" value="1"/>
</dbReference>
<dbReference type="GO" id="GO:0004523">
    <property type="term" value="F:RNA-DNA hybrid ribonuclease activity"/>
    <property type="evidence" value="ECO:0007669"/>
    <property type="project" value="InterPro"/>
</dbReference>
<dbReference type="AlphaFoldDB" id="A0A1F5E5W2"/>
<dbReference type="CDD" id="cd09279">
    <property type="entry name" value="RNase_HI_like"/>
    <property type="match status" value="1"/>
</dbReference>
<proteinExistence type="predicted"/>
<dbReference type="GO" id="GO:0003676">
    <property type="term" value="F:nucleic acid binding"/>
    <property type="evidence" value="ECO:0007669"/>
    <property type="project" value="InterPro"/>
</dbReference>
<reference evidence="2 3" key="1">
    <citation type="journal article" date="2016" name="Nat. Commun.">
        <title>Thousands of microbial genomes shed light on interconnected biogeochemical processes in an aquifer system.</title>
        <authorList>
            <person name="Anantharaman K."/>
            <person name="Brown C.T."/>
            <person name="Hug L.A."/>
            <person name="Sharon I."/>
            <person name="Castelle C.J."/>
            <person name="Probst A.J."/>
            <person name="Thomas B.C."/>
            <person name="Singh A."/>
            <person name="Wilkins M.J."/>
            <person name="Karaoz U."/>
            <person name="Brodie E.L."/>
            <person name="Williams K.H."/>
            <person name="Hubbard S.S."/>
            <person name="Banfield J.F."/>
        </authorList>
    </citation>
    <scope>NUCLEOTIDE SEQUENCE [LARGE SCALE GENOMIC DNA]</scope>
</reference>
<evidence type="ECO:0000259" key="1">
    <source>
        <dbReference type="PROSITE" id="PS50879"/>
    </source>
</evidence>
<dbReference type="InterPro" id="IPR036397">
    <property type="entry name" value="RNaseH_sf"/>
</dbReference>
<dbReference type="EMBL" id="MEZK01000017">
    <property type="protein sequence ID" value="OGD62765.1"/>
    <property type="molecule type" value="Genomic_DNA"/>
</dbReference>
<gene>
    <name evidence="2" type="ORF">A2160_04870</name>
</gene>
<organism evidence="2 3">
    <name type="scientific">Candidatus Beckwithbacteria bacterium RBG_13_42_9</name>
    <dbReference type="NCBI Taxonomy" id="1797457"/>
    <lineage>
        <taxon>Bacteria</taxon>
        <taxon>Candidatus Beckwithiibacteriota</taxon>
    </lineage>
</organism>
<dbReference type="PANTHER" id="PTHR46387">
    <property type="entry name" value="POLYNUCLEOTIDYL TRANSFERASE, RIBONUCLEASE H-LIKE SUPERFAMILY PROTEIN"/>
    <property type="match status" value="1"/>
</dbReference>
<feature type="domain" description="RNase H type-1" evidence="1">
    <location>
        <begin position="2"/>
        <end position="143"/>
    </location>
</feature>
<name>A0A1F5E5W2_9BACT</name>
<dbReference type="STRING" id="1797457.A2160_04870"/>
<evidence type="ECO:0000313" key="2">
    <source>
        <dbReference type="EMBL" id="OGD62765.1"/>
    </source>
</evidence>
<dbReference type="SUPFAM" id="SSF53098">
    <property type="entry name" value="Ribonuclease H-like"/>
    <property type="match status" value="1"/>
</dbReference>
<protein>
    <recommendedName>
        <fullName evidence="1">RNase H type-1 domain-containing protein</fullName>
    </recommendedName>
</protein>
<evidence type="ECO:0000313" key="3">
    <source>
        <dbReference type="Proteomes" id="UP000177006"/>
    </source>
</evidence>
<sequence length="154" mass="17522">MFENDITIYTDGGARKNPGPAAIGFTIFDHDRRIMIRHGEPIGVTTNNVAEYMGIIKALSWANHHLPTQTTPMTVRVYMDSLLVVNQMNGLYKVRNSNLKLLIAKVRQIENELSRKKIIKVFYTHLPREENQTADDLVNEALDKNQVINTTSID</sequence>
<accession>A0A1F5E5W2</accession>
<dbReference type="InterPro" id="IPR012337">
    <property type="entry name" value="RNaseH-like_sf"/>
</dbReference>
<dbReference type="PROSITE" id="PS50879">
    <property type="entry name" value="RNASE_H_1"/>
    <property type="match status" value="1"/>
</dbReference>
<comment type="caution">
    <text evidence="2">The sequence shown here is derived from an EMBL/GenBank/DDBJ whole genome shotgun (WGS) entry which is preliminary data.</text>
</comment>